<gene>
    <name evidence="6" type="ORF">K227x_46870</name>
</gene>
<organism evidence="6 7">
    <name type="scientific">Rubripirellula lacrimiformis</name>
    <dbReference type="NCBI Taxonomy" id="1930273"/>
    <lineage>
        <taxon>Bacteria</taxon>
        <taxon>Pseudomonadati</taxon>
        <taxon>Planctomycetota</taxon>
        <taxon>Planctomycetia</taxon>
        <taxon>Pirellulales</taxon>
        <taxon>Pirellulaceae</taxon>
        <taxon>Rubripirellula</taxon>
    </lineage>
</organism>
<dbReference type="KEGG" id="rlc:K227x_46870"/>
<evidence type="ECO:0000313" key="7">
    <source>
        <dbReference type="Proteomes" id="UP000318538"/>
    </source>
</evidence>
<comment type="similarity">
    <text evidence="1">Belongs to the glycosyltransferase 2 family.</text>
</comment>
<dbReference type="RefSeq" id="WP_145172816.1">
    <property type="nucleotide sequence ID" value="NZ_CP036525.1"/>
</dbReference>
<keyword evidence="4" id="KW-0472">Membrane</keyword>
<protein>
    <submittedName>
        <fullName evidence="6">Beta-monoglucosyldiacylglycerol synthase</fullName>
        <ecNumber evidence="6">2.4.1.-</ecNumber>
    </submittedName>
</protein>
<dbReference type="OrthoDB" id="9766299at2"/>
<dbReference type="EC" id="2.4.1.-" evidence="6"/>
<accession>A0A517NGR7</accession>
<dbReference type="AlphaFoldDB" id="A0A517NGR7"/>
<sequence length="385" mass="42992">MIALQIVFWLAALAVAIPLVLYPVGLFAMSRLRSRCAAGHATPTATLVISAFNEEDVIRQKLENSLALDYPSELLEILVISDGSEDRTDEIVAGFTDPRVQLRRQDPRLGKSAGLSRYCPEANGEILVFTDANSMFQPDALSKLLRHFDDPRVGYSVGRQSYTDGDQSSSSDSENLYWSMELLMKAWESRLSSVVGADGAIYALRRELFEPLSAEDINDFLLPLKVVAKGYRGVFDHEAVCFEDAAPDFSGEFRRKRRIVNRSMRAVWKVPSTLNPFRVGWFAPQLLAHKVLRWLCPLFLLLMLVSAAVLAGNEWASGDLGWIYTGLLFLQLLGYGLALAYVIPFFRRVRLVYVAYYFLLVNVASAMGLALLASGHAIGVWKPER</sequence>
<reference evidence="6 7" key="1">
    <citation type="submission" date="2019-02" db="EMBL/GenBank/DDBJ databases">
        <title>Deep-cultivation of Planctomycetes and their phenomic and genomic characterization uncovers novel biology.</title>
        <authorList>
            <person name="Wiegand S."/>
            <person name="Jogler M."/>
            <person name="Boedeker C."/>
            <person name="Pinto D."/>
            <person name="Vollmers J."/>
            <person name="Rivas-Marin E."/>
            <person name="Kohn T."/>
            <person name="Peeters S.H."/>
            <person name="Heuer A."/>
            <person name="Rast P."/>
            <person name="Oberbeckmann S."/>
            <person name="Bunk B."/>
            <person name="Jeske O."/>
            <person name="Meyerdierks A."/>
            <person name="Storesund J.E."/>
            <person name="Kallscheuer N."/>
            <person name="Luecker S."/>
            <person name="Lage O.M."/>
            <person name="Pohl T."/>
            <person name="Merkel B.J."/>
            <person name="Hornburger P."/>
            <person name="Mueller R.-W."/>
            <person name="Bruemmer F."/>
            <person name="Labrenz M."/>
            <person name="Spormann A.M."/>
            <person name="Op den Camp H."/>
            <person name="Overmann J."/>
            <person name="Amann R."/>
            <person name="Jetten M.S.M."/>
            <person name="Mascher T."/>
            <person name="Medema M.H."/>
            <person name="Devos D.P."/>
            <person name="Kaster A.-K."/>
            <person name="Ovreas L."/>
            <person name="Rohde M."/>
            <person name="Galperin M.Y."/>
            <person name="Jogler C."/>
        </authorList>
    </citation>
    <scope>NUCLEOTIDE SEQUENCE [LARGE SCALE GENOMIC DNA]</scope>
    <source>
        <strain evidence="6 7">K22_7</strain>
    </source>
</reference>
<evidence type="ECO:0000313" key="6">
    <source>
        <dbReference type="EMBL" id="QDT06278.1"/>
    </source>
</evidence>
<keyword evidence="4" id="KW-0812">Transmembrane</keyword>
<feature type="transmembrane region" description="Helical" evidence="4">
    <location>
        <begin position="291"/>
        <end position="310"/>
    </location>
</feature>
<keyword evidence="3 6" id="KW-0808">Transferase</keyword>
<dbReference type="Gene3D" id="3.90.550.10">
    <property type="entry name" value="Spore Coat Polysaccharide Biosynthesis Protein SpsA, Chain A"/>
    <property type="match status" value="1"/>
</dbReference>
<feature type="transmembrane region" description="Helical" evidence="4">
    <location>
        <begin position="322"/>
        <end position="343"/>
    </location>
</feature>
<keyword evidence="4" id="KW-1133">Transmembrane helix</keyword>
<evidence type="ECO:0000256" key="3">
    <source>
        <dbReference type="ARBA" id="ARBA00022679"/>
    </source>
</evidence>
<evidence type="ECO:0000259" key="5">
    <source>
        <dbReference type="Pfam" id="PF00535"/>
    </source>
</evidence>
<proteinExistence type="inferred from homology"/>
<keyword evidence="7" id="KW-1185">Reference proteome</keyword>
<keyword evidence="2 6" id="KW-0328">Glycosyltransferase</keyword>
<name>A0A517NGR7_9BACT</name>
<dbReference type="InterPro" id="IPR001173">
    <property type="entry name" value="Glyco_trans_2-like"/>
</dbReference>
<feature type="transmembrane region" description="Helical" evidence="4">
    <location>
        <begin position="355"/>
        <end position="378"/>
    </location>
</feature>
<evidence type="ECO:0000256" key="1">
    <source>
        <dbReference type="ARBA" id="ARBA00006739"/>
    </source>
</evidence>
<evidence type="ECO:0000256" key="4">
    <source>
        <dbReference type="SAM" id="Phobius"/>
    </source>
</evidence>
<dbReference type="Pfam" id="PF00535">
    <property type="entry name" value="Glycos_transf_2"/>
    <property type="match status" value="1"/>
</dbReference>
<feature type="domain" description="Glycosyltransferase 2-like" evidence="5">
    <location>
        <begin position="47"/>
        <end position="210"/>
    </location>
</feature>
<dbReference type="CDD" id="cd06439">
    <property type="entry name" value="CESA_like_1"/>
    <property type="match status" value="1"/>
</dbReference>
<feature type="transmembrane region" description="Helical" evidence="4">
    <location>
        <begin position="6"/>
        <end position="28"/>
    </location>
</feature>
<dbReference type="PANTHER" id="PTHR43630">
    <property type="entry name" value="POLY-BETA-1,6-N-ACETYL-D-GLUCOSAMINE SYNTHASE"/>
    <property type="match status" value="1"/>
</dbReference>
<dbReference type="GO" id="GO:0016757">
    <property type="term" value="F:glycosyltransferase activity"/>
    <property type="evidence" value="ECO:0007669"/>
    <property type="project" value="UniProtKB-KW"/>
</dbReference>
<dbReference type="Proteomes" id="UP000318538">
    <property type="component" value="Chromosome"/>
</dbReference>
<dbReference type="EMBL" id="CP036525">
    <property type="protein sequence ID" value="QDT06278.1"/>
    <property type="molecule type" value="Genomic_DNA"/>
</dbReference>
<dbReference type="SUPFAM" id="SSF53448">
    <property type="entry name" value="Nucleotide-diphospho-sugar transferases"/>
    <property type="match status" value="1"/>
</dbReference>
<dbReference type="InterPro" id="IPR029044">
    <property type="entry name" value="Nucleotide-diphossugar_trans"/>
</dbReference>
<evidence type="ECO:0000256" key="2">
    <source>
        <dbReference type="ARBA" id="ARBA00022676"/>
    </source>
</evidence>
<dbReference type="PANTHER" id="PTHR43630:SF1">
    <property type="entry name" value="POLY-BETA-1,6-N-ACETYL-D-GLUCOSAMINE SYNTHASE"/>
    <property type="match status" value="1"/>
</dbReference>